<comment type="caution">
    <text evidence="2">The sequence shown here is derived from an EMBL/GenBank/DDBJ whole genome shotgun (WGS) entry which is preliminary data.</text>
</comment>
<gene>
    <name evidence="2" type="ORF">V4839_15420</name>
</gene>
<protein>
    <submittedName>
        <fullName evidence="2">Polymorphic toxin type 44 domain-containing protein</fullName>
    </submittedName>
</protein>
<name>A0ABU7UD26_LELAM</name>
<proteinExistence type="predicted"/>
<dbReference type="EMBL" id="JAZKLI010000001">
    <property type="protein sequence ID" value="MEE9684848.1"/>
    <property type="molecule type" value="Genomic_DNA"/>
</dbReference>
<sequence length="169" mass="19298">MSTDDKINTKMTHVIGVPKLNGQKCGLTVYRMIFFKDEKMAVLPTMPPKGTWLIDANMREASCHGFGRNMALPETYYWFYHQVKNHGPWDYKQQRHDLANFGNFNYGATGFAAGIPEETLYKGAGFAQIRAGTSNPQWGAWHGKPPYGDDPRDQFWIKQGIDYAKQHGY</sequence>
<dbReference type="Proteomes" id="UP001335910">
    <property type="component" value="Unassembled WGS sequence"/>
</dbReference>
<dbReference type="InterPro" id="IPR028946">
    <property type="entry name" value="Ntox44"/>
</dbReference>
<evidence type="ECO:0000313" key="2">
    <source>
        <dbReference type="EMBL" id="MEE9684848.1"/>
    </source>
</evidence>
<reference evidence="2 3" key="1">
    <citation type="submission" date="2023-10" db="EMBL/GenBank/DDBJ databases">
        <title>Wastewater isolates of ESBL- and carbapenemase-producing Gram-negative bacteria from New Zealand.</title>
        <authorList>
            <person name="Straub C."/>
            <person name="Weaver L."/>
            <person name="Cornelius A."/>
            <person name="Mcgill E."/>
            <person name="Dyet K."/>
            <person name="White L."/>
            <person name="Pattis I."/>
        </authorList>
    </citation>
    <scope>NUCLEOTIDE SEQUENCE [LARGE SCALE GENOMIC DNA]</scope>
    <source>
        <strain evidence="2 3">ESBL35</strain>
    </source>
</reference>
<organism evidence="2 3">
    <name type="scientific">Lelliottia amnigena</name>
    <name type="common">Enterobacter amnigenus</name>
    <dbReference type="NCBI Taxonomy" id="61646"/>
    <lineage>
        <taxon>Bacteria</taxon>
        <taxon>Pseudomonadati</taxon>
        <taxon>Pseudomonadota</taxon>
        <taxon>Gammaproteobacteria</taxon>
        <taxon>Enterobacterales</taxon>
        <taxon>Enterobacteriaceae</taxon>
        <taxon>Lelliottia</taxon>
    </lineage>
</organism>
<evidence type="ECO:0000259" key="1">
    <source>
        <dbReference type="Pfam" id="PF15607"/>
    </source>
</evidence>
<dbReference type="RefSeq" id="WP_331390085.1">
    <property type="nucleotide sequence ID" value="NZ_JAZKLB010000001.1"/>
</dbReference>
<dbReference type="Pfam" id="PF15607">
    <property type="entry name" value="Ntox44"/>
    <property type="match status" value="1"/>
</dbReference>
<feature type="domain" description="Bacterial toxin 44" evidence="1">
    <location>
        <begin position="92"/>
        <end position="165"/>
    </location>
</feature>
<accession>A0ABU7UD26</accession>
<keyword evidence="3" id="KW-1185">Reference proteome</keyword>
<evidence type="ECO:0000313" key="3">
    <source>
        <dbReference type="Proteomes" id="UP001335910"/>
    </source>
</evidence>